<keyword evidence="6" id="KW-0732">Signal</keyword>
<dbReference type="InterPro" id="IPR001547">
    <property type="entry name" value="Glyco_hydro_5"/>
</dbReference>
<keyword evidence="1 5" id="KW-0378">Hydrolase</keyword>
<feature type="signal peptide" evidence="6">
    <location>
        <begin position="1"/>
        <end position="24"/>
    </location>
</feature>
<evidence type="ECO:0000256" key="3">
    <source>
        <dbReference type="ARBA" id="ARBA00023295"/>
    </source>
</evidence>
<gene>
    <name evidence="8" type="ORF">NV381_13720</name>
</gene>
<dbReference type="Pfam" id="PF00150">
    <property type="entry name" value="Cellulase"/>
    <property type="match status" value="1"/>
</dbReference>
<feature type="domain" description="Glycoside hydrolase family 5" evidence="7">
    <location>
        <begin position="67"/>
        <end position="301"/>
    </location>
</feature>
<dbReference type="Proteomes" id="UP001300012">
    <property type="component" value="Unassembled WGS sequence"/>
</dbReference>
<evidence type="ECO:0000313" key="9">
    <source>
        <dbReference type="Proteomes" id="UP001300012"/>
    </source>
</evidence>
<proteinExistence type="inferred from homology"/>
<keyword evidence="2" id="KW-0136">Cellulose degradation</keyword>
<dbReference type="InterPro" id="IPR017853">
    <property type="entry name" value="GH"/>
</dbReference>
<evidence type="ECO:0000256" key="5">
    <source>
        <dbReference type="RuleBase" id="RU361153"/>
    </source>
</evidence>
<comment type="caution">
    <text evidence="8">The sequence shown here is derived from an EMBL/GenBank/DDBJ whole genome shotgun (WGS) entry which is preliminary data.</text>
</comment>
<keyword evidence="9" id="KW-1185">Reference proteome</keyword>
<protein>
    <submittedName>
        <fullName evidence="8">Glycoside hydrolase family 5 protein</fullName>
    </submittedName>
</protein>
<evidence type="ECO:0000256" key="6">
    <source>
        <dbReference type="SAM" id="SignalP"/>
    </source>
</evidence>
<evidence type="ECO:0000256" key="2">
    <source>
        <dbReference type="ARBA" id="ARBA00023001"/>
    </source>
</evidence>
<dbReference type="GO" id="GO:0016787">
    <property type="term" value="F:hydrolase activity"/>
    <property type="evidence" value="ECO:0007669"/>
    <property type="project" value="UniProtKB-KW"/>
</dbReference>
<dbReference type="Gene3D" id="3.20.20.80">
    <property type="entry name" value="Glycosidases"/>
    <property type="match status" value="1"/>
</dbReference>
<dbReference type="SUPFAM" id="SSF51445">
    <property type="entry name" value="(Trans)glycosidases"/>
    <property type="match status" value="1"/>
</dbReference>
<organism evidence="8 9">
    <name type="scientific">Paenibacillus radicis</name>
    <name type="common">ex Xue et al. 2023</name>
    <dbReference type="NCBI Taxonomy" id="2972489"/>
    <lineage>
        <taxon>Bacteria</taxon>
        <taxon>Bacillati</taxon>
        <taxon>Bacillota</taxon>
        <taxon>Bacilli</taxon>
        <taxon>Bacillales</taxon>
        <taxon>Paenibacillaceae</taxon>
        <taxon>Paenibacillus</taxon>
    </lineage>
</organism>
<comment type="similarity">
    <text evidence="5">Belongs to the glycosyl hydrolase 5 (cellulase A) family.</text>
</comment>
<sequence>MKKSIGLIILFLALSAMLSLTASATAPARPIVSDGTLKTSDNKLIRAGVAWYGKCYADPTSRSEDPKYWQRTKDVGLNAIRVTNWDERSFNGTIGADCTEVEGEQKGGWAIADNLSHLDIMVQHAKDNGLYLIITPGDTPGTFNKNYLTQFWSVAADRYKDETHVIYEITNEPVKWRPSDYSNANLNDLAAVYQIMRAAAPNTPILNLSFSHADESMNAKVASFTTKAGIVWANGKDIVSFHTYGTPNLQYIKSLRDDYPVMNTEWGFPGQGGVVSLSGNKYQGQALEENGISWMSFQAGRADGEFTRYYDFANDAKLKGYYWIPGTTTTDSLNDWTKVDSYSANMQFANGNPSYFSGDTSRATRTDTNTGYITYKASGIGQFKANIYSHDSFSGIKFYVSHNGTDWEPLPTTHTTPAATTAGWSHSYYSSTDGLPSGTEYLKIELASTTDFFVTQISDVEVTNWAPVWEYEDNLTAWSVVDSKSSNWKFATANPAYFDGDDSRAIRTDTNTGYVTYKQSNLGGFYANIYFQTNDGIQFYSSSDGLSWTPVAVTMDTPVATSGGWKGTYFRNTNALASGTQYIKVEFSSTISNNVTQLANMKIWTSY</sequence>
<dbReference type="PROSITE" id="PS00659">
    <property type="entry name" value="GLYCOSYL_HYDROL_F5"/>
    <property type="match status" value="1"/>
</dbReference>
<accession>A0ABT1YH24</accession>
<evidence type="ECO:0000256" key="1">
    <source>
        <dbReference type="ARBA" id="ARBA00022801"/>
    </source>
</evidence>
<reference evidence="8 9" key="1">
    <citation type="submission" date="2022-08" db="EMBL/GenBank/DDBJ databases">
        <title>Paenibacillus endoradicis sp. nov., Paenibacillus radicibacter sp. nov and Paenibacillus pararadicis sp. nov., three cold-adapted plant growth-promoting bacteria isolated from root of Larix gmelinii in Great Khingan.</title>
        <authorList>
            <person name="Xue H."/>
        </authorList>
    </citation>
    <scope>NUCLEOTIDE SEQUENCE [LARGE SCALE GENOMIC DNA]</scope>
    <source>
        <strain evidence="8 9">N5-1-1-5</strain>
    </source>
</reference>
<name>A0ABT1YH24_9BACL</name>
<dbReference type="RefSeq" id="WP_258213860.1">
    <property type="nucleotide sequence ID" value="NZ_JANQBD010000009.1"/>
</dbReference>
<feature type="chain" id="PRO_5045329693" evidence="6">
    <location>
        <begin position="25"/>
        <end position="607"/>
    </location>
</feature>
<keyword evidence="3 5" id="KW-0326">Glycosidase</keyword>
<keyword evidence="4" id="KW-0119">Carbohydrate metabolism</keyword>
<keyword evidence="4" id="KW-0624">Polysaccharide degradation</keyword>
<dbReference type="InterPro" id="IPR018087">
    <property type="entry name" value="Glyco_hydro_5_CS"/>
</dbReference>
<dbReference type="EMBL" id="JANQBD010000009">
    <property type="protein sequence ID" value="MCR8632262.1"/>
    <property type="molecule type" value="Genomic_DNA"/>
</dbReference>
<evidence type="ECO:0000259" key="7">
    <source>
        <dbReference type="Pfam" id="PF00150"/>
    </source>
</evidence>
<evidence type="ECO:0000256" key="4">
    <source>
        <dbReference type="ARBA" id="ARBA00023326"/>
    </source>
</evidence>
<evidence type="ECO:0000313" key="8">
    <source>
        <dbReference type="EMBL" id="MCR8632262.1"/>
    </source>
</evidence>